<dbReference type="Pfam" id="PF05225">
    <property type="entry name" value="HTH_psq"/>
    <property type="match status" value="1"/>
</dbReference>
<reference evidence="6" key="3">
    <citation type="submission" date="2025-04" db="UniProtKB">
        <authorList>
            <consortium name="RefSeq"/>
        </authorList>
    </citation>
    <scope>IDENTIFICATION</scope>
    <source>
        <strain evidence="6">CBS 304.34</strain>
    </source>
</reference>
<dbReference type="InterPro" id="IPR006600">
    <property type="entry name" value="HTH_CenpB_DNA-bd_dom"/>
</dbReference>
<name>A0A6A6XXQ7_9PEZI</name>
<dbReference type="RefSeq" id="XP_033568300.1">
    <property type="nucleotide sequence ID" value="XM_033721577.1"/>
</dbReference>
<keyword evidence="5" id="KW-1185">Reference proteome</keyword>
<dbReference type="GeneID" id="54462470"/>
<evidence type="ECO:0000313" key="5">
    <source>
        <dbReference type="Proteomes" id="UP000504636"/>
    </source>
</evidence>
<dbReference type="Proteomes" id="UP000504636">
    <property type="component" value="Unplaced"/>
</dbReference>
<organism evidence="4">
    <name type="scientific">Mytilinidion resinicola</name>
    <dbReference type="NCBI Taxonomy" id="574789"/>
    <lineage>
        <taxon>Eukaryota</taxon>
        <taxon>Fungi</taxon>
        <taxon>Dikarya</taxon>
        <taxon>Ascomycota</taxon>
        <taxon>Pezizomycotina</taxon>
        <taxon>Dothideomycetes</taxon>
        <taxon>Pleosporomycetidae</taxon>
        <taxon>Mytilinidiales</taxon>
        <taxon>Mytilinidiaceae</taxon>
        <taxon>Mytilinidion</taxon>
    </lineage>
</organism>
<protein>
    <recommendedName>
        <fullName evidence="3">HTH CENPB-type domain-containing protein</fullName>
    </recommendedName>
</protein>
<keyword evidence="1" id="KW-0238">DNA-binding</keyword>
<dbReference type="AlphaFoldDB" id="A0A6A6XXQ7"/>
<dbReference type="OrthoDB" id="3942738at2759"/>
<dbReference type="Pfam" id="PF03221">
    <property type="entry name" value="HTH_Tnp_Tc5"/>
    <property type="match status" value="1"/>
</dbReference>
<evidence type="ECO:0000256" key="2">
    <source>
        <dbReference type="ARBA" id="ARBA00023242"/>
    </source>
</evidence>
<sequence>MDQMEAAIAELRISDVKNITKVAREHGINRSTLSRHYHGKTVSRSDAHENQRNLNAAQSAALLGYIESLTERGLPPTIEMLRNIAAEIIGYVPGKNWATRWISTHSTVVMEECTAGGS</sequence>
<keyword evidence="2" id="KW-0539">Nucleus</keyword>
<gene>
    <name evidence="4 6" type="ORF">BDZ99DRAFT_469770</name>
</gene>
<feature type="domain" description="HTH CENPB-type" evidence="3">
    <location>
        <begin position="46"/>
        <end position="111"/>
    </location>
</feature>
<evidence type="ECO:0000313" key="6">
    <source>
        <dbReference type="RefSeq" id="XP_033568300.1"/>
    </source>
</evidence>
<dbReference type="InterPro" id="IPR007889">
    <property type="entry name" value="HTH_Psq"/>
</dbReference>
<evidence type="ECO:0000259" key="3">
    <source>
        <dbReference type="PROSITE" id="PS51253"/>
    </source>
</evidence>
<accession>A0A6A6XXQ7</accession>
<evidence type="ECO:0000313" key="4">
    <source>
        <dbReference type="EMBL" id="KAF2801336.1"/>
    </source>
</evidence>
<dbReference type="GO" id="GO:0003677">
    <property type="term" value="F:DNA binding"/>
    <property type="evidence" value="ECO:0007669"/>
    <property type="project" value="UniProtKB-KW"/>
</dbReference>
<dbReference type="PROSITE" id="PS51253">
    <property type="entry name" value="HTH_CENPB"/>
    <property type="match status" value="1"/>
</dbReference>
<proteinExistence type="predicted"/>
<dbReference type="EMBL" id="MU003732">
    <property type="protein sequence ID" value="KAF2801336.1"/>
    <property type="molecule type" value="Genomic_DNA"/>
</dbReference>
<reference evidence="6" key="2">
    <citation type="submission" date="2020-04" db="EMBL/GenBank/DDBJ databases">
        <authorList>
            <consortium name="NCBI Genome Project"/>
        </authorList>
    </citation>
    <scope>NUCLEOTIDE SEQUENCE</scope>
    <source>
        <strain evidence="6">CBS 304.34</strain>
    </source>
</reference>
<reference evidence="4 6" key="1">
    <citation type="journal article" date="2020" name="Stud. Mycol.">
        <title>101 Dothideomycetes genomes: a test case for predicting lifestyles and emergence of pathogens.</title>
        <authorList>
            <person name="Haridas S."/>
            <person name="Albert R."/>
            <person name="Binder M."/>
            <person name="Bloem J."/>
            <person name="Labutti K."/>
            <person name="Salamov A."/>
            <person name="Andreopoulos B."/>
            <person name="Baker S."/>
            <person name="Barry K."/>
            <person name="Bills G."/>
            <person name="Bluhm B."/>
            <person name="Cannon C."/>
            <person name="Castanera R."/>
            <person name="Culley D."/>
            <person name="Daum C."/>
            <person name="Ezra D."/>
            <person name="Gonzalez J."/>
            <person name="Henrissat B."/>
            <person name="Kuo A."/>
            <person name="Liang C."/>
            <person name="Lipzen A."/>
            <person name="Lutzoni F."/>
            <person name="Magnuson J."/>
            <person name="Mondo S."/>
            <person name="Nolan M."/>
            <person name="Ohm R."/>
            <person name="Pangilinan J."/>
            <person name="Park H.-J."/>
            <person name="Ramirez L."/>
            <person name="Alfaro M."/>
            <person name="Sun H."/>
            <person name="Tritt A."/>
            <person name="Yoshinaga Y."/>
            <person name="Zwiers L.-H."/>
            <person name="Turgeon B."/>
            <person name="Goodwin S."/>
            <person name="Spatafora J."/>
            <person name="Crous P."/>
            <person name="Grigoriev I."/>
        </authorList>
    </citation>
    <scope>NUCLEOTIDE SEQUENCE</scope>
    <source>
        <strain evidence="4 6">CBS 304.34</strain>
    </source>
</reference>
<evidence type="ECO:0000256" key="1">
    <source>
        <dbReference type="ARBA" id="ARBA00023125"/>
    </source>
</evidence>